<feature type="repeat" description="TPR" evidence="1">
    <location>
        <begin position="261"/>
        <end position="294"/>
    </location>
</feature>
<dbReference type="Proteomes" id="UP000886111">
    <property type="component" value="Unassembled WGS sequence"/>
</dbReference>
<dbReference type="Pfam" id="PF14559">
    <property type="entry name" value="TPR_19"/>
    <property type="match status" value="1"/>
</dbReference>
<gene>
    <name evidence="2" type="ORF">ENL21_04430</name>
</gene>
<dbReference type="PANTHER" id="PTHR12558:SF13">
    <property type="entry name" value="CELL DIVISION CYCLE PROTEIN 27 HOMOLOG"/>
    <property type="match status" value="1"/>
</dbReference>
<evidence type="ECO:0000256" key="1">
    <source>
        <dbReference type="PROSITE-ProRule" id="PRU00339"/>
    </source>
</evidence>
<dbReference type="InterPro" id="IPR019734">
    <property type="entry name" value="TPR_rpt"/>
</dbReference>
<dbReference type="PANTHER" id="PTHR12558">
    <property type="entry name" value="CELL DIVISION CYCLE 16,23,27"/>
    <property type="match status" value="1"/>
</dbReference>
<dbReference type="Pfam" id="PF13432">
    <property type="entry name" value="TPR_16"/>
    <property type="match status" value="2"/>
</dbReference>
<dbReference type="Gene3D" id="1.25.40.10">
    <property type="entry name" value="Tetratricopeptide repeat domain"/>
    <property type="match status" value="3"/>
</dbReference>
<dbReference type="EMBL" id="DRTD01000328">
    <property type="protein sequence ID" value="HHE55004.1"/>
    <property type="molecule type" value="Genomic_DNA"/>
</dbReference>
<comment type="caution">
    <text evidence="2">The sequence shown here is derived from an EMBL/GenBank/DDBJ whole genome shotgun (WGS) entry which is preliminary data.</text>
</comment>
<feature type="repeat" description="TPR" evidence="1">
    <location>
        <begin position="191"/>
        <end position="224"/>
    </location>
</feature>
<organism evidence="2">
    <name type="scientific">Caldithrix abyssi</name>
    <dbReference type="NCBI Taxonomy" id="187145"/>
    <lineage>
        <taxon>Bacteria</taxon>
        <taxon>Pseudomonadati</taxon>
        <taxon>Calditrichota</taxon>
        <taxon>Calditrichia</taxon>
        <taxon>Calditrichales</taxon>
        <taxon>Calditrichaceae</taxon>
        <taxon>Caldithrix</taxon>
    </lineage>
</organism>
<dbReference type="SUPFAM" id="SSF48452">
    <property type="entry name" value="TPR-like"/>
    <property type="match status" value="1"/>
</dbReference>
<dbReference type="SMART" id="SM00028">
    <property type="entry name" value="TPR"/>
    <property type="match status" value="8"/>
</dbReference>
<dbReference type="Pfam" id="PF13181">
    <property type="entry name" value="TPR_8"/>
    <property type="match status" value="1"/>
</dbReference>
<proteinExistence type="predicted"/>
<dbReference type="PROSITE" id="PS50005">
    <property type="entry name" value="TPR"/>
    <property type="match status" value="2"/>
</dbReference>
<dbReference type="InterPro" id="IPR011990">
    <property type="entry name" value="TPR-like_helical_dom_sf"/>
</dbReference>
<reference evidence="2" key="1">
    <citation type="journal article" date="2020" name="mSystems">
        <title>Genome- and Community-Level Interaction Insights into Carbon Utilization and Element Cycling Functions of Hydrothermarchaeota in Hydrothermal Sediment.</title>
        <authorList>
            <person name="Zhou Z."/>
            <person name="Liu Y."/>
            <person name="Xu W."/>
            <person name="Pan J."/>
            <person name="Luo Z.H."/>
            <person name="Li M."/>
        </authorList>
    </citation>
    <scope>NUCLEOTIDE SEQUENCE [LARGE SCALE GENOMIC DNA]</scope>
    <source>
        <strain evidence="2">HyVt-76</strain>
    </source>
</reference>
<sequence>QNFPQAVDAFNQAHKLSPDDASITLNLAHALEKNGQTSEAIQLLKTLSASDNLAFVVKQLLASLYFDQGQYDQAFTIYQRLAEKRQENSYYFKQAGRCALKLTALPEAETYLQKSLQLNNKDNDLYILFFNLYKNQQKWPQALQIVQQGLIQFPQDARLLLAAGDSYFAVKKYYQAIAHYQKARQQGDSSAYLYKKLGAAYYYANDYSSALLALKKSIKKDNKDPISFYFLGLVQKELSLNDKAIGSFQKAIALSLPGYLPDVYFHLADAFQKKKQYASAINFYKKVLETDTTRVMPLFYLATIYDAYYKDRQIPLKYYQKFLERADASIPERYKTFALERMEKIREQLHFQKGRKNNKGQ</sequence>
<protein>
    <submittedName>
        <fullName evidence="2">Tetratricopeptide repeat protein</fullName>
    </submittedName>
</protein>
<dbReference type="AlphaFoldDB" id="A0A7V5H354"/>
<keyword evidence="1" id="KW-0802">TPR repeat</keyword>
<feature type="non-terminal residue" evidence="2">
    <location>
        <position position="1"/>
    </location>
</feature>
<accession>A0A7V5H354</accession>
<evidence type="ECO:0000313" key="2">
    <source>
        <dbReference type="EMBL" id="HHE55004.1"/>
    </source>
</evidence>
<name>A0A7V5H354_CALAY</name>